<keyword evidence="3" id="KW-1185">Reference proteome</keyword>
<evidence type="ECO:0008006" key="4">
    <source>
        <dbReference type="Google" id="ProtNLM"/>
    </source>
</evidence>
<keyword evidence="1" id="KW-1133">Transmembrane helix</keyword>
<dbReference type="EMBL" id="FUZZ01000005">
    <property type="protein sequence ID" value="SKD09460.1"/>
    <property type="molecule type" value="Genomic_DNA"/>
</dbReference>
<evidence type="ECO:0000313" key="3">
    <source>
        <dbReference type="Proteomes" id="UP000190166"/>
    </source>
</evidence>
<feature type="transmembrane region" description="Helical" evidence="1">
    <location>
        <begin position="20"/>
        <end position="38"/>
    </location>
</feature>
<proteinExistence type="predicted"/>
<dbReference type="AlphaFoldDB" id="A0A1T5P9N1"/>
<feature type="transmembrane region" description="Helical" evidence="1">
    <location>
        <begin position="44"/>
        <end position="61"/>
    </location>
</feature>
<name>A0A1T5P9N1_9BACT</name>
<protein>
    <recommendedName>
        <fullName evidence="4">PH domain-containing protein</fullName>
    </recommendedName>
</protein>
<sequence length="156" mass="18527">MRMIYTTETFRVPQFFRIMCYVMSVLMLVLAGFSISQINTSPMFIFLTFIFLFLAWSMFAYTRLQLIISDAALVLKGGWKPHEVNWQTITKTDMAEVGRRQDLQITVYYADRRLVIARSVFLPRQYHEILLLLEMKLPPEIFTPRYQQLRTKLAKQ</sequence>
<accession>A0A1T5P9N1</accession>
<dbReference type="Proteomes" id="UP000190166">
    <property type="component" value="Unassembled WGS sequence"/>
</dbReference>
<keyword evidence="1" id="KW-0812">Transmembrane</keyword>
<evidence type="ECO:0000256" key="1">
    <source>
        <dbReference type="SAM" id="Phobius"/>
    </source>
</evidence>
<keyword evidence="1" id="KW-0472">Membrane</keyword>
<reference evidence="2 3" key="1">
    <citation type="submission" date="2017-02" db="EMBL/GenBank/DDBJ databases">
        <authorList>
            <person name="Peterson S.W."/>
        </authorList>
    </citation>
    <scope>NUCLEOTIDE SEQUENCE [LARGE SCALE GENOMIC DNA]</scope>
    <source>
        <strain evidence="2 3">DSM 18108</strain>
    </source>
</reference>
<evidence type="ECO:0000313" key="2">
    <source>
        <dbReference type="EMBL" id="SKD09460.1"/>
    </source>
</evidence>
<organism evidence="2 3">
    <name type="scientific">Chitinophaga ginsengisegetis</name>
    <dbReference type="NCBI Taxonomy" id="393003"/>
    <lineage>
        <taxon>Bacteria</taxon>
        <taxon>Pseudomonadati</taxon>
        <taxon>Bacteroidota</taxon>
        <taxon>Chitinophagia</taxon>
        <taxon>Chitinophagales</taxon>
        <taxon>Chitinophagaceae</taxon>
        <taxon>Chitinophaga</taxon>
    </lineage>
</organism>
<gene>
    <name evidence="2" type="ORF">SAMN05660461_5349</name>
</gene>